<dbReference type="Proteomes" id="UP000013961">
    <property type="component" value="Chromosome"/>
</dbReference>
<gene>
    <name evidence="1" type="ORF">MASS_3414</name>
</gene>
<evidence type="ECO:0000313" key="1">
    <source>
        <dbReference type="EMBL" id="AGM30016.1"/>
    </source>
</evidence>
<name>A0AB33AEE2_9MYCO</name>
<dbReference type="RefSeq" id="WP_016343072.1">
    <property type="nucleotide sequence ID" value="NC_021282.1"/>
</dbReference>
<dbReference type="EMBL" id="CP004374">
    <property type="protein sequence ID" value="AGM30016.1"/>
    <property type="molecule type" value="Genomic_DNA"/>
</dbReference>
<dbReference type="AlphaFoldDB" id="A0AB33AEE2"/>
<reference evidence="1 2" key="1">
    <citation type="journal article" date="2013" name="Genome Announc.">
        <title>Complete Genome Sequence of Mycobacterium massiliense Clinical Strain Asan 50594, Belonging to the Type II Genotype.</title>
        <authorList>
            <person name="Kim B.J."/>
            <person name="Kim B.R."/>
            <person name="Hong S.H."/>
            <person name="Seok S.H."/>
            <person name="Kook Y.H."/>
            <person name="Kim B.J."/>
        </authorList>
    </citation>
    <scope>NUCLEOTIDE SEQUENCE [LARGE SCALE GENOMIC DNA]</scope>
    <source>
        <strain evidence="1 2">50594</strain>
    </source>
</reference>
<protein>
    <submittedName>
        <fullName evidence="1">Uncharacterized protein</fullName>
    </submittedName>
</protein>
<sequence>MSTTVIRAIGELTPPPPEPIAVQIVEVHARRIWLRAGDQTIGVAYVFSGGPPWVVAPSIPGVPTLPAFLVTNKSEAIDALTQVGHIYVAAKTGELK</sequence>
<proteinExistence type="predicted"/>
<dbReference type="KEGG" id="mabb:MASS_3414"/>
<evidence type="ECO:0000313" key="2">
    <source>
        <dbReference type="Proteomes" id="UP000013961"/>
    </source>
</evidence>
<organism evidence="1 2">
    <name type="scientific">Mycobacteroides abscessus subsp. bolletii 50594</name>
    <dbReference type="NCBI Taxonomy" id="1303024"/>
    <lineage>
        <taxon>Bacteria</taxon>
        <taxon>Bacillati</taxon>
        <taxon>Actinomycetota</taxon>
        <taxon>Actinomycetes</taxon>
        <taxon>Mycobacteriales</taxon>
        <taxon>Mycobacteriaceae</taxon>
        <taxon>Mycobacteroides</taxon>
        <taxon>Mycobacteroides abscessus</taxon>
    </lineage>
</organism>
<accession>A0AB33AEE2</accession>